<dbReference type="SUPFAM" id="SSF56112">
    <property type="entry name" value="Protein kinase-like (PK-like)"/>
    <property type="match status" value="1"/>
</dbReference>
<organism evidence="2 3">
    <name type="scientific">Vitis rotundifolia</name>
    <name type="common">Muscadine grape</name>
    <dbReference type="NCBI Taxonomy" id="103349"/>
    <lineage>
        <taxon>Eukaryota</taxon>
        <taxon>Viridiplantae</taxon>
        <taxon>Streptophyta</taxon>
        <taxon>Embryophyta</taxon>
        <taxon>Tracheophyta</taxon>
        <taxon>Spermatophyta</taxon>
        <taxon>Magnoliopsida</taxon>
        <taxon>eudicotyledons</taxon>
        <taxon>Gunneridae</taxon>
        <taxon>Pentapetalae</taxon>
        <taxon>rosids</taxon>
        <taxon>Vitales</taxon>
        <taxon>Vitaceae</taxon>
        <taxon>Viteae</taxon>
        <taxon>Vitis</taxon>
    </lineage>
</organism>
<evidence type="ECO:0000313" key="3">
    <source>
        <dbReference type="Proteomes" id="UP001168098"/>
    </source>
</evidence>
<accession>A0AA39E2X0</accession>
<proteinExistence type="predicted"/>
<sequence length="174" mass="19618">MTARSEHVVDNLDAVVSMADTNVQNSIEGRKLSYFLCGMGSPIDDRGRGDHDWQEYYFYRLQDGFSHLGTRRVKIKLVYVVDVLGHSRLRPKLDEFLSRAVGIVFVVDALEFLPNCRAASEYLHEPCNSKIIHRDSKANNMLLEGGLKGAVRGDFGLATLVDVRETNMTTLVRE</sequence>
<protein>
    <recommendedName>
        <fullName evidence="1">Protein kinase domain-containing protein</fullName>
    </recommendedName>
</protein>
<dbReference type="InterPro" id="IPR000719">
    <property type="entry name" value="Prot_kinase_dom"/>
</dbReference>
<evidence type="ECO:0000313" key="2">
    <source>
        <dbReference type="EMBL" id="KAJ9707561.1"/>
    </source>
</evidence>
<evidence type="ECO:0000259" key="1">
    <source>
        <dbReference type="PROSITE" id="PS50011"/>
    </source>
</evidence>
<dbReference type="InterPro" id="IPR027417">
    <property type="entry name" value="P-loop_NTPase"/>
</dbReference>
<comment type="caution">
    <text evidence="2">The sequence shown here is derived from an EMBL/GenBank/DDBJ whole genome shotgun (WGS) entry which is preliminary data.</text>
</comment>
<dbReference type="EMBL" id="JARBHA010000002">
    <property type="protein sequence ID" value="KAJ9707561.1"/>
    <property type="molecule type" value="Genomic_DNA"/>
</dbReference>
<dbReference type="GO" id="GO:0004672">
    <property type="term" value="F:protein kinase activity"/>
    <property type="evidence" value="ECO:0007669"/>
    <property type="project" value="InterPro"/>
</dbReference>
<dbReference type="Gene3D" id="3.40.50.300">
    <property type="entry name" value="P-loop containing nucleotide triphosphate hydrolases"/>
    <property type="match status" value="1"/>
</dbReference>
<name>A0AA39E2X0_VITRO</name>
<reference evidence="2 3" key="1">
    <citation type="journal article" date="2023" name="BMC Biotechnol.">
        <title>Vitis rotundifolia cv Carlos genome sequencing.</title>
        <authorList>
            <person name="Huff M."/>
            <person name="Hulse-Kemp A."/>
            <person name="Scheffler B."/>
            <person name="Youngblood R."/>
            <person name="Simpson S."/>
            <person name="Babiker E."/>
            <person name="Staton M."/>
        </authorList>
    </citation>
    <scope>NUCLEOTIDE SEQUENCE [LARGE SCALE GENOMIC DNA]</scope>
    <source>
        <tissue evidence="2">Leaf</tissue>
    </source>
</reference>
<dbReference type="Proteomes" id="UP001168098">
    <property type="component" value="Unassembled WGS sequence"/>
</dbReference>
<dbReference type="InterPro" id="IPR011009">
    <property type="entry name" value="Kinase-like_dom_sf"/>
</dbReference>
<keyword evidence="3" id="KW-1185">Reference proteome</keyword>
<dbReference type="GO" id="GO:0005524">
    <property type="term" value="F:ATP binding"/>
    <property type="evidence" value="ECO:0007669"/>
    <property type="project" value="InterPro"/>
</dbReference>
<dbReference type="PROSITE" id="PS50011">
    <property type="entry name" value="PROTEIN_KINASE_DOM"/>
    <property type="match status" value="1"/>
</dbReference>
<gene>
    <name evidence="2" type="ORF">PVL29_002546</name>
</gene>
<feature type="domain" description="Protein kinase" evidence="1">
    <location>
        <begin position="1"/>
        <end position="174"/>
    </location>
</feature>
<dbReference type="AlphaFoldDB" id="A0AA39E2X0"/>